<dbReference type="Gene3D" id="3.90.1560.10">
    <property type="entry name" value="ComB-like"/>
    <property type="match status" value="1"/>
</dbReference>
<dbReference type="GO" id="GO:0050532">
    <property type="term" value="F:2-phosphosulfolactate phosphatase activity"/>
    <property type="evidence" value="ECO:0007669"/>
    <property type="project" value="UniProtKB-EC"/>
</dbReference>
<dbReference type="PANTHER" id="PTHR37311:SF1">
    <property type="entry name" value="2-PHOSPHOSULFOLACTATE PHOSPHATASE-RELATED"/>
    <property type="match status" value="1"/>
</dbReference>
<dbReference type="AlphaFoldDB" id="A0A3S1AL17"/>
<dbReference type="EMBL" id="RSCL01000013">
    <property type="protein sequence ID" value="RUT03468.1"/>
    <property type="molecule type" value="Genomic_DNA"/>
</dbReference>
<dbReference type="GO" id="GO:0000287">
    <property type="term" value="F:magnesium ion binding"/>
    <property type="evidence" value="ECO:0007669"/>
    <property type="project" value="InterPro"/>
</dbReference>
<evidence type="ECO:0000256" key="3">
    <source>
        <dbReference type="ARBA" id="ARBA00012953"/>
    </source>
</evidence>
<keyword evidence="9" id="KW-1185">Reference proteome</keyword>
<evidence type="ECO:0000313" key="8">
    <source>
        <dbReference type="EMBL" id="RUT03468.1"/>
    </source>
</evidence>
<reference evidence="8" key="2">
    <citation type="journal article" date="2019" name="Genome Biol. Evol.">
        <title>Day and night: Metabolic profiles and evolutionary relationships of six axenic non-marine cyanobacteria.</title>
        <authorList>
            <person name="Will S.E."/>
            <person name="Henke P."/>
            <person name="Boedeker C."/>
            <person name="Huang S."/>
            <person name="Brinkmann H."/>
            <person name="Rohde M."/>
            <person name="Jarek M."/>
            <person name="Friedl T."/>
            <person name="Seufert S."/>
            <person name="Schumacher M."/>
            <person name="Overmann J."/>
            <person name="Neumann-Schaal M."/>
            <person name="Petersen J."/>
        </authorList>
    </citation>
    <scope>NUCLEOTIDE SEQUENCE [LARGE SCALE GENOMIC DNA]</scope>
    <source>
        <strain evidence="8">PCC 7102</strain>
    </source>
</reference>
<evidence type="ECO:0000256" key="4">
    <source>
        <dbReference type="ARBA" id="ARBA00021948"/>
    </source>
</evidence>
<comment type="caution">
    <text evidence="8">The sequence shown here is derived from an EMBL/GenBank/DDBJ whole genome shotgun (WGS) entry which is preliminary data.</text>
</comment>
<comment type="similarity">
    <text evidence="2">Belongs to the ComB family.</text>
</comment>
<keyword evidence="6" id="KW-0460">Magnesium</keyword>
<dbReference type="Proteomes" id="UP000271624">
    <property type="component" value="Unassembled WGS sequence"/>
</dbReference>
<dbReference type="PANTHER" id="PTHR37311">
    <property type="entry name" value="2-PHOSPHOSULFOLACTATE PHOSPHATASE-RELATED"/>
    <property type="match status" value="1"/>
</dbReference>
<comment type="catalytic activity">
    <reaction evidence="7">
        <text>(2R)-O-phospho-3-sulfolactate + H2O = (2R)-3-sulfolactate + phosphate</text>
        <dbReference type="Rhea" id="RHEA:23416"/>
        <dbReference type="ChEBI" id="CHEBI:15377"/>
        <dbReference type="ChEBI" id="CHEBI:15597"/>
        <dbReference type="ChEBI" id="CHEBI:43474"/>
        <dbReference type="ChEBI" id="CHEBI:58738"/>
        <dbReference type="EC" id="3.1.3.71"/>
    </reaction>
</comment>
<evidence type="ECO:0000256" key="5">
    <source>
        <dbReference type="ARBA" id="ARBA00022801"/>
    </source>
</evidence>
<dbReference type="OrthoDB" id="4913at2"/>
<evidence type="ECO:0000256" key="1">
    <source>
        <dbReference type="ARBA" id="ARBA00001946"/>
    </source>
</evidence>
<sequence length="236" mass="25800">MIYDQAEFDISCEWGLQGAHQLAPISNIIIIVDILSFSTCVEIATNNGAIVYPYKWKDEAKFYAESLQAELAGKRESEKYSLSPASLQNIPACTKLVLPSPNGATLTLETGNTLTIAGCFRNCEAVGKFAQRFRKVAVIPAGERWADNSLRFAFEDLVGAGAILSYLKGTFSPEAQAAVAAFKSCEDDLLGYLRKCSSGKELIYRRFAQDVELAAAFNVSKCIPVLVESAYLNKEI</sequence>
<proteinExistence type="inferred from homology"/>
<dbReference type="InterPro" id="IPR036702">
    <property type="entry name" value="ComB-like_sf"/>
</dbReference>
<dbReference type="Pfam" id="PF04029">
    <property type="entry name" value="2-ph_phosp"/>
    <property type="match status" value="1"/>
</dbReference>
<keyword evidence="5" id="KW-0378">Hydrolase</keyword>
<dbReference type="GO" id="GO:0050545">
    <property type="term" value="F:sulfopyruvate decarboxylase activity"/>
    <property type="evidence" value="ECO:0007669"/>
    <property type="project" value="TreeGrafter"/>
</dbReference>
<name>A0A3S1AL17_9CYAN</name>
<dbReference type="RefSeq" id="WP_127083430.1">
    <property type="nucleotide sequence ID" value="NZ_RSCL01000013.1"/>
</dbReference>
<protein>
    <recommendedName>
        <fullName evidence="4">Probable 2-phosphosulfolactate phosphatase</fullName>
        <ecNumber evidence="3">3.1.3.71</ecNumber>
    </recommendedName>
</protein>
<evidence type="ECO:0000256" key="7">
    <source>
        <dbReference type="ARBA" id="ARBA00033711"/>
    </source>
</evidence>
<evidence type="ECO:0000256" key="2">
    <source>
        <dbReference type="ARBA" id="ARBA00009997"/>
    </source>
</evidence>
<dbReference type="SUPFAM" id="SSF142823">
    <property type="entry name" value="ComB-like"/>
    <property type="match status" value="1"/>
</dbReference>
<evidence type="ECO:0000313" key="9">
    <source>
        <dbReference type="Proteomes" id="UP000271624"/>
    </source>
</evidence>
<organism evidence="8 9">
    <name type="scientific">Dulcicalothrix desertica PCC 7102</name>
    <dbReference type="NCBI Taxonomy" id="232991"/>
    <lineage>
        <taxon>Bacteria</taxon>
        <taxon>Bacillati</taxon>
        <taxon>Cyanobacteriota</taxon>
        <taxon>Cyanophyceae</taxon>
        <taxon>Nostocales</taxon>
        <taxon>Calotrichaceae</taxon>
        <taxon>Dulcicalothrix</taxon>
    </lineage>
</organism>
<dbReference type="InterPro" id="IPR005238">
    <property type="entry name" value="ComB-like"/>
</dbReference>
<gene>
    <name evidence="8" type="ORF">DSM106972_051070</name>
</gene>
<evidence type="ECO:0000256" key="6">
    <source>
        <dbReference type="ARBA" id="ARBA00022842"/>
    </source>
</evidence>
<comment type="cofactor">
    <cofactor evidence="1">
        <name>Mg(2+)</name>
        <dbReference type="ChEBI" id="CHEBI:18420"/>
    </cofactor>
</comment>
<reference evidence="8" key="1">
    <citation type="submission" date="2018-12" db="EMBL/GenBank/DDBJ databases">
        <authorList>
            <person name="Will S."/>
            <person name="Neumann-Schaal M."/>
            <person name="Henke P."/>
        </authorList>
    </citation>
    <scope>NUCLEOTIDE SEQUENCE</scope>
    <source>
        <strain evidence="8">PCC 7102</strain>
    </source>
</reference>
<accession>A0A3S1AL17</accession>
<dbReference type="EC" id="3.1.3.71" evidence="3"/>